<accession>A0ABW5J0D1</accession>
<comment type="catalytic activity">
    <reaction evidence="1">
        <text>ATP + protein L-histidine = ADP + protein N-phospho-L-histidine.</text>
        <dbReference type="EC" id="2.7.13.3"/>
    </reaction>
</comment>
<sequence>MTETPKNDARQLRKLNFDLANYFSNTIIPQLFVDADLILRIFTPPAMKQFSLTYDHVGKNISDIKDNLRYPRVVEDIHDVIGNPNRILEKEVQTTDGRWFQMNIVPYIEHEKDVINGVIITFVDITRRLKAIKELEKLNSQYETFKYALAHDIRQPISTITLIADGLLIAHKKNDSLQFEKWINTLKESSKSLDSLVEDFASTKGAKKGRSSDNGALNIEEICGDILTALKGEIKEKKIKVTTDLKVEEIIFPRNSLRSIFYNLINNAVKFSDPKKNSEIRITTETVKGFLILCVQDNGLGIPFKDQRRVFNKSSRLSENIQGTGMGLYVVKKMIEDNEGRIKLESKEGEGATFTVFFKNGSDLTV</sequence>
<reference evidence="9" key="1">
    <citation type="journal article" date="2019" name="Int. J. Syst. Evol. Microbiol.">
        <title>The Global Catalogue of Microorganisms (GCM) 10K type strain sequencing project: providing services to taxonomists for standard genome sequencing and annotation.</title>
        <authorList>
            <consortium name="The Broad Institute Genomics Platform"/>
            <consortium name="The Broad Institute Genome Sequencing Center for Infectious Disease"/>
            <person name="Wu L."/>
            <person name="Ma J."/>
        </authorList>
    </citation>
    <scope>NUCLEOTIDE SEQUENCE [LARGE SCALE GENOMIC DNA]</scope>
    <source>
        <strain evidence="9">KCTC 42585</strain>
    </source>
</reference>
<organism evidence="8 9">
    <name type="scientific">Salinimicrobium flavum</name>
    <dbReference type="NCBI Taxonomy" id="1737065"/>
    <lineage>
        <taxon>Bacteria</taxon>
        <taxon>Pseudomonadati</taxon>
        <taxon>Bacteroidota</taxon>
        <taxon>Flavobacteriia</taxon>
        <taxon>Flavobacteriales</taxon>
        <taxon>Flavobacteriaceae</taxon>
        <taxon>Salinimicrobium</taxon>
    </lineage>
</organism>
<evidence type="ECO:0000256" key="1">
    <source>
        <dbReference type="ARBA" id="ARBA00000085"/>
    </source>
</evidence>
<dbReference type="SUPFAM" id="SSF55874">
    <property type="entry name" value="ATPase domain of HSP90 chaperone/DNA topoisomerase II/histidine kinase"/>
    <property type="match status" value="1"/>
</dbReference>
<dbReference type="InterPro" id="IPR036890">
    <property type="entry name" value="HATPase_C_sf"/>
</dbReference>
<dbReference type="SMART" id="SM00387">
    <property type="entry name" value="HATPase_c"/>
    <property type="match status" value="1"/>
</dbReference>
<dbReference type="Gene3D" id="3.30.565.10">
    <property type="entry name" value="Histidine kinase-like ATPase, C-terminal domain"/>
    <property type="match status" value="1"/>
</dbReference>
<keyword evidence="5" id="KW-0418">Kinase</keyword>
<dbReference type="PANTHER" id="PTHR43304">
    <property type="entry name" value="PHYTOCHROME-LIKE PROTEIN CPH1"/>
    <property type="match status" value="1"/>
</dbReference>
<dbReference type="Gene3D" id="3.30.450.20">
    <property type="entry name" value="PAS domain"/>
    <property type="match status" value="1"/>
</dbReference>
<comment type="caution">
    <text evidence="8">The sequence shown here is derived from an EMBL/GenBank/DDBJ whole genome shotgun (WGS) entry which is preliminary data.</text>
</comment>
<dbReference type="Pfam" id="PF13596">
    <property type="entry name" value="PAS_10"/>
    <property type="match status" value="1"/>
</dbReference>
<dbReference type="PANTHER" id="PTHR43304:SF1">
    <property type="entry name" value="PAC DOMAIN-CONTAINING PROTEIN"/>
    <property type="match status" value="1"/>
</dbReference>
<dbReference type="Pfam" id="PF02518">
    <property type="entry name" value="HATPase_c"/>
    <property type="match status" value="1"/>
</dbReference>
<evidence type="ECO:0000256" key="2">
    <source>
        <dbReference type="ARBA" id="ARBA00012438"/>
    </source>
</evidence>
<name>A0ABW5J0D1_9FLAO</name>
<dbReference type="InterPro" id="IPR052162">
    <property type="entry name" value="Sensor_kinase/Photoreceptor"/>
</dbReference>
<dbReference type="InterPro" id="IPR036097">
    <property type="entry name" value="HisK_dim/P_sf"/>
</dbReference>
<dbReference type="InterPro" id="IPR005467">
    <property type="entry name" value="His_kinase_dom"/>
</dbReference>
<dbReference type="InterPro" id="IPR035965">
    <property type="entry name" value="PAS-like_dom_sf"/>
</dbReference>
<evidence type="ECO:0000259" key="7">
    <source>
        <dbReference type="PROSITE" id="PS50113"/>
    </source>
</evidence>
<dbReference type="RefSeq" id="WP_380752903.1">
    <property type="nucleotide sequence ID" value="NZ_JBHULT010000010.1"/>
</dbReference>
<dbReference type="EC" id="2.7.13.3" evidence="2"/>
<feature type="domain" description="Histidine kinase" evidence="6">
    <location>
        <begin position="148"/>
        <end position="362"/>
    </location>
</feature>
<dbReference type="InterPro" id="IPR003594">
    <property type="entry name" value="HATPase_dom"/>
</dbReference>
<dbReference type="EMBL" id="JBHULT010000010">
    <property type="protein sequence ID" value="MFD2518562.1"/>
    <property type="molecule type" value="Genomic_DNA"/>
</dbReference>
<evidence type="ECO:0000313" key="8">
    <source>
        <dbReference type="EMBL" id="MFD2518562.1"/>
    </source>
</evidence>
<keyword evidence="4" id="KW-0808">Transferase</keyword>
<dbReference type="PROSITE" id="PS50113">
    <property type="entry name" value="PAC"/>
    <property type="match status" value="1"/>
</dbReference>
<dbReference type="Proteomes" id="UP001597468">
    <property type="component" value="Unassembled WGS sequence"/>
</dbReference>
<evidence type="ECO:0000256" key="5">
    <source>
        <dbReference type="ARBA" id="ARBA00022777"/>
    </source>
</evidence>
<dbReference type="PRINTS" id="PR00344">
    <property type="entry name" value="BCTRLSENSOR"/>
</dbReference>
<evidence type="ECO:0000313" key="9">
    <source>
        <dbReference type="Proteomes" id="UP001597468"/>
    </source>
</evidence>
<keyword evidence="3" id="KW-0597">Phosphoprotein</keyword>
<dbReference type="Pfam" id="PF00512">
    <property type="entry name" value="HisKA"/>
    <property type="match status" value="1"/>
</dbReference>
<dbReference type="InterPro" id="IPR000700">
    <property type="entry name" value="PAS-assoc_C"/>
</dbReference>
<evidence type="ECO:0000256" key="4">
    <source>
        <dbReference type="ARBA" id="ARBA00022679"/>
    </source>
</evidence>
<feature type="domain" description="PAC" evidence="7">
    <location>
        <begin position="86"/>
        <end position="137"/>
    </location>
</feature>
<gene>
    <name evidence="8" type="ORF">ACFSTG_11690</name>
</gene>
<dbReference type="PROSITE" id="PS50109">
    <property type="entry name" value="HIS_KIN"/>
    <property type="match status" value="1"/>
</dbReference>
<evidence type="ECO:0000259" key="6">
    <source>
        <dbReference type="PROSITE" id="PS50109"/>
    </source>
</evidence>
<protein>
    <recommendedName>
        <fullName evidence="2">histidine kinase</fullName>
        <ecNumber evidence="2">2.7.13.3</ecNumber>
    </recommendedName>
</protein>
<dbReference type="SUPFAM" id="SSF47384">
    <property type="entry name" value="Homodimeric domain of signal transducing histidine kinase"/>
    <property type="match status" value="1"/>
</dbReference>
<dbReference type="InterPro" id="IPR003661">
    <property type="entry name" value="HisK_dim/P_dom"/>
</dbReference>
<dbReference type="Gene3D" id="1.10.287.130">
    <property type="match status" value="1"/>
</dbReference>
<dbReference type="CDD" id="cd00082">
    <property type="entry name" value="HisKA"/>
    <property type="match status" value="1"/>
</dbReference>
<keyword evidence="9" id="KW-1185">Reference proteome</keyword>
<dbReference type="CDD" id="cd00075">
    <property type="entry name" value="HATPase"/>
    <property type="match status" value="1"/>
</dbReference>
<dbReference type="InterPro" id="IPR004358">
    <property type="entry name" value="Sig_transdc_His_kin-like_C"/>
</dbReference>
<proteinExistence type="predicted"/>
<evidence type="ECO:0000256" key="3">
    <source>
        <dbReference type="ARBA" id="ARBA00022553"/>
    </source>
</evidence>
<dbReference type="SUPFAM" id="SSF55785">
    <property type="entry name" value="PYP-like sensor domain (PAS domain)"/>
    <property type="match status" value="1"/>
</dbReference>